<dbReference type="EC" id="2.7.7.13" evidence="2"/>
<keyword evidence="6" id="KW-0342">GTP-binding</keyword>
<dbReference type="InterPro" id="IPR029044">
    <property type="entry name" value="Nucleotide-diphossugar_trans"/>
</dbReference>
<evidence type="ECO:0000259" key="8">
    <source>
        <dbReference type="Pfam" id="PF00483"/>
    </source>
</evidence>
<feature type="domain" description="Nucleotidyl transferase" evidence="8">
    <location>
        <begin position="10"/>
        <end position="287"/>
    </location>
</feature>
<keyword evidence="4 9" id="KW-0548">Nucleotidyltransferase</keyword>
<organism evidence="9 10">
    <name type="scientific">Dokdonia sinensis</name>
    <dbReference type="NCBI Taxonomy" id="2479847"/>
    <lineage>
        <taxon>Bacteria</taxon>
        <taxon>Pseudomonadati</taxon>
        <taxon>Bacteroidota</taxon>
        <taxon>Flavobacteriia</taxon>
        <taxon>Flavobacteriales</taxon>
        <taxon>Flavobacteriaceae</taxon>
        <taxon>Dokdonia</taxon>
    </lineage>
</organism>
<dbReference type="GO" id="GO:0005525">
    <property type="term" value="F:GTP binding"/>
    <property type="evidence" value="ECO:0007669"/>
    <property type="project" value="UniProtKB-KW"/>
</dbReference>
<keyword evidence="3 9" id="KW-0808">Transferase</keyword>
<comment type="caution">
    <text evidence="9">The sequence shown here is derived from an EMBL/GenBank/DDBJ whole genome shotgun (WGS) entry which is preliminary data.</text>
</comment>
<name>A0A3M0FXA8_9FLAO</name>
<gene>
    <name evidence="9" type="ORF">EAX61_12105</name>
</gene>
<dbReference type="InterPro" id="IPR049577">
    <property type="entry name" value="GMPP_N"/>
</dbReference>
<evidence type="ECO:0000256" key="6">
    <source>
        <dbReference type="ARBA" id="ARBA00023134"/>
    </source>
</evidence>
<dbReference type="InterPro" id="IPR051161">
    <property type="entry name" value="Mannose-6P_isomerase_type2"/>
</dbReference>
<keyword evidence="10" id="KW-1185">Reference proteome</keyword>
<dbReference type="GO" id="GO:0004475">
    <property type="term" value="F:mannose-1-phosphate guanylyltransferase (GTP) activity"/>
    <property type="evidence" value="ECO:0007669"/>
    <property type="project" value="UniProtKB-EC"/>
</dbReference>
<dbReference type="Proteomes" id="UP000281985">
    <property type="component" value="Unassembled WGS sequence"/>
</dbReference>
<dbReference type="AlphaFoldDB" id="A0A3M0FXA8"/>
<evidence type="ECO:0000256" key="3">
    <source>
        <dbReference type="ARBA" id="ARBA00022679"/>
    </source>
</evidence>
<evidence type="ECO:0000256" key="7">
    <source>
        <dbReference type="ARBA" id="ARBA00047343"/>
    </source>
</evidence>
<dbReference type="SUPFAM" id="SSF53448">
    <property type="entry name" value="Nucleotide-diphospho-sugar transferases"/>
    <property type="match status" value="1"/>
</dbReference>
<dbReference type="FunFam" id="3.90.550.10:FF:000046">
    <property type="entry name" value="Mannose-1-phosphate guanylyltransferase (GDP)"/>
    <property type="match status" value="1"/>
</dbReference>
<dbReference type="PANTHER" id="PTHR46390:SF1">
    <property type="entry name" value="MANNOSE-1-PHOSPHATE GUANYLYLTRANSFERASE"/>
    <property type="match status" value="1"/>
</dbReference>
<dbReference type="CDD" id="cd02509">
    <property type="entry name" value="GDP-M1P_Guanylyltransferase"/>
    <property type="match status" value="1"/>
</dbReference>
<dbReference type="SUPFAM" id="SSF159283">
    <property type="entry name" value="Guanosine diphospho-D-mannose pyrophosphorylase/mannose-6-phosphate isomerase linker domain"/>
    <property type="match status" value="1"/>
</dbReference>
<dbReference type="OrthoDB" id="9806359at2"/>
<keyword evidence="5" id="KW-0547">Nucleotide-binding</keyword>
<comment type="catalytic activity">
    <reaction evidence="7">
        <text>alpha-D-mannose 1-phosphate + GTP + H(+) = GDP-alpha-D-mannose + diphosphate</text>
        <dbReference type="Rhea" id="RHEA:15229"/>
        <dbReference type="ChEBI" id="CHEBI:15378"/>
        <dbReference type="ChEBI" id="CHEBI:33019"/>
        <dbReference type="ChEBI" id="CHEBI:37565"/>
        <dbReference type="ChEBI" id="CHEBI:57527"/>
        <dbReference type="ChEBI" id="CHEBI:58409"/>
        <dbReference type="EC" id="2.7.7.13"/>
    </reaction>
</comment>
<dbReference type="InterPro" id="IPR005835">
    <property type="entry name" value="NTP_transferase_dom"/>
</dbReference>
<reference evidence="9 10" key="1">
    <citation type="submission" date="2018-10" db="EMBL/GenBank/DDBJ databases">
        <title>Dokdonia luteus sp. nov., isolated from sea water.</title>
        <authorList>
            <person name="Zhou L.Y."/>
            <person name="Du Z.J."/>
        </authorList>
    </citation>
    <scope>NUCLEOTIDE SEQUENCE [LARGE SCALE GENOMIC DNA]</scope>
    <source>
        <strain evidence="9 10">SH27</strain>
    </source>
</reference>
<dbReference type="PANTHER" id="PTHR46390">
    <property type="entry name" value="MANNOSE-1-PHOSPHATE GUANYLYLTRANSFERASE"/>
    <property type="match status" value="1"/>
</dbReference>
<dbReference type="GO" id="GO:0009298">
    <property type="term" value="P:GDP-mannose biosynthetic process"/>
    <property type="evidence" value="ECO:0007669"/>
    <property type="project" value="TreeGrafter"/>
</dbReference>
<sequence length="362" mass="40720">MSAKNENYYALLMAGGVGSRFWPVSTANFPKQFHDMLGTGDTLLQKTFQRLAKIVPKDQILVLTNTRYNDLVKEQLPQIAQKNIVLEPAMRNTAPCILLSALKVKKENPDAVMIVAPSDAWIENENAFVSDLQKAFDSAQNDNVIATLGIQPTFPNTGYGYINYDKDDSAFAKTVKRFTEKPDYTTAKDFISSGEYLWNAGMFIWSVKTVLDGFKSHLPDMFSLFDQGMVVYNTPEEQAFINNHYPRAENISIDYGIMEKHENVKVVPATFDWNDLGTWGSLYEKLDKSSENNAVVNALLHTEGATGNIVRTTNKKIVVLDGIKDYIIVEEDNILLIMPKSKEQEIKEIRNAVQAKYGNHLG</sequence>
<accession>A0A3M0FXA8</accession>
<protein>
    <recommendedName>
        <fullName evidence="2">mannose-1-phosphate guanylyltransferase</fullName>
        <ecNumber evidence="2">2.7.7.13</ecNumber>
    </recommendedName>
</protein>
<comment type="similarity">
    <text evidence="1">Belongs to the mannose-6-phosphate isomerase type 2 family.</text>
</comment>
<dbReference type="EMBL" id="REFV01000012">
    <property type="protein sequence ID" value="RMB57108.1"/>
    <property type="molecule type" value="Genomic_DNA"/>
</dbReference>
<evidence type="ECO:0000313" key="10">
    <source>
        <dbReference type="Proteomes" id="UP000281985"/>
    </source>
</evidence>
<dbReference type="Gene3D" id="3.90.550.10">
    <property type="entry name" value="Spore Coat Polysaccharide Biosynthesis Protein SpsA, Chain A"/>
    <property type="match status" value="1"/>
</dbReference>
<dbReference type="RefSeq" id="WP_121917964.1">
    <property type="nucleotide sequence ID" value="NZ_REFV01000012.1"/>
</dbReference>
<evidence type="ECO:0000256" key="2">
    <source>
        <dbReference type="ARBA" id="ARBA00012387"/>
    </source>
</evidence>
<proteinExistence type="inferred from homology"/>
<evidence type="ECO:0000256" key="5">
    <source>
        <dbReference type="ARBA" id="ARBA00022741"/>
    </source>
</evidence>
<evidence type="ECO:0000313" key="9">
    <source>
        <dbReference type="EMBL" id="RMB57108.1"/>
    </source>
</evidence>
<dbReference type="Pfam" id="PF00483">
    <property type="entry name" value="NTP_transferase"/>
    <property type="match status" value="1"/>
</dbReference>
<evidence type="ECO:0000256" key="1">
    <source>
        <dbReference type="ARBA" id="ARBA00006115"/>
    </source>
</evidence>
<evidence type="ECO:0000256" key="4">
    <source>
        <dbReference type="ARBA" id="ARBA00022695"/>
    </source>
</evidence>